<dbReference type="RefSeq" id="XP_004342963.2">
    <property type="nucleotide sequence ID" value="XM_004342913.2"/>
</dbReference>
<comment type="catalytic activity">
    <reaction evidence="8">
        <text>[ribosomal protein uS12]-L-proline + 2-oxoglutarate + O2 = [ribosomal protein uS12]-(3S)-3-hydroxy-L-proline + succinate + CO2</text>
        <dbReference type="Rhea" id="RHEA:54156"/>
        <dbReference type="Rhea" id="RHEA-COMP:13816"/>
        <dbReference type="Rhea" id="RHEA-COMP:13818"/>
        <dbReference type="ChEBI" id="CHEBI:15379"/>
        <dbReference type="ChEBI" id="CHEBI:16526"/>
        <dbReference type="ChEBI" id="CHEBI:16810"/>
        <dbReference type="ChEBI" id="CHEBI:30031"/>
        <dbReference type="ChEBI" id="CHEBI:50342"/>
        <dbReference type="ChEBI" id="CHEBI:85428"/>
    </reaction>
</comment>
<name>A0A0D2W0M6_CAPO3</name>
<dbReference type="OrthoDB" id="430522at2759"/>
<protein>
    <submittedName>
        <fullName evidence="11">2-oxoglutarate and iron-dependent oxygenase</fullName>
    </submittedName>
</protein>
<evidence type="ECO:0000256" key="3">
    <source>
        <dbReference type="ARBA" id="ARBA00022723"/>
    </source>
</evidence>
<comment type="cofactor">
    <cofactor evidence="1">
        <name>L-ascorbate</name>
        <dbReference type="ChEBI" id="CHEBI:38290"/>
    </cofactor>
</comment>
<evidence type="ECO:0000256" key="5">
    <source>
        <dbReference type="ARBA" id="ARBA00022964"/>
    </source>
</evidence>
<dbReference type="InterPro" id="IPR039558">
    <property type="entry name" value="TPA1/OFD1_N"/>
</dbReference>
<evidence type="ECO:0000313" key="12">
    <source>
        <dbReference type="Proteomes" id="UP000008743"/>
    </source>
</evidence>
<dbReference type="InterPro" id="IPR006620">
    <property type="entry name" value="Pro_4_hyd_alph"/>
</dbReference>
<sequence length="597" mass="66265">MSSSKRAHKQEDPPSEELAAPKRCKIDSSSDDPMDDDGSTSSSRTTSNGAPVRNMCGDLRVNPFYEGAAFVEATRALLDENKTCVFNVESGQTVVVGCGTDDALEHLARAEQSTAVGLAHPFHCCSLPLFLDALPNSTTHSSEIDAQQRQSGLEHAADSPATHAYLAQLEATLLCQPLRRKNNDLYNFRQSDDLKNMDAEALPVLKPIMDVLQGPVRALLASITGIELNSNVAMTFSSYAQSDVLLCHDDELDERRIAFILYLSPNWNAAVDGGALDLFDNNPATNAPTSIVASLWPRWNSFNFFPVTETSHHQVAEVFSSSKARNSINGWFHGPPLHRQAPMFEPRLPQIQLGPKPLEDDNLLLSEWLNPVYLKAQSRVRVHEQFVRESSINLQQFLRAEVLGPLMAQLWQLSNQRNRAHGSVWQAVGPPHKRSYDTLADSDAIMPTSPLGRYLRFLRSHAFRGLLAELTGLDRLESFNARELLRRVQSGCYTLIDDGDTAEVAPALDVFLFLPGLETMHSNAEVVWDTAYGGWISYLARDQDEELITVMPTANSLSLVYRTEDALRFVKYVNSTCPHSYLCSALSYVESEEQAAE</sequence>
<reference evidence="12" key="1">
    <citation type="submission" date="2011-02" db="EMBL/GenBank/DDBJ databases">
        <title>The Genome Sequence of Capsaspora owczarzaki ATCC 30864.</title>
        <authorList>
            <person name="Russ C."/>
            <person name="Cuomo C."/>
            <person name="Burger G."/>
            <person name="Gray M.W."/>
            <person name="Holland P.W.H."/>
            <person name="King N."/>
            <person name="Lang F.B.F."/>
            <person name="Roger A.J."/>
            <person name="Ruiz-Trillo I."/>
            <person name="Young S.K."/>
            <person name="Zeng Q."/>
            <person name="Gargeya S."/>
            <person name="Alvarado L."/>
            <person name="Berlin A."/>
            <person name="Chapman S.B."/>
            <person name="Chen Z."/>
            <person name="Freedman E."/>
            <person name="Gellesch M."/>
            <person name="Goldberg J."/>
            <person name="Griggs A."/>
            <person name="Gujja S."/>
            <person name="Heilman E."/>
            <person name="Heiman D."/>
            <person name="Howarth C."/>
            <person name="Mehta T."/>
            <person name="Neiman D."/>
            <person name="Pearson M."/>
            <person name="Roberts A."/>
            <person name="Saif S."/>
            <person name="Shea T."/>
            <person name="Shenoy N."/>
            <person name="Sisk P."/>
            <person name="Stolte C."/>
            <person name="Sykes S."/>
            <person name="White J."/>
            <person name="Yandava C."/>
            <person name="Haas B."/>
            <person name="Nusbaum C."/>
            <person name="Birren B."/>
        </authorList>
    </citation>
    <scope>NUCLEOTIDE SEQUENCE</scope>
    <source>
        <strain evidence="12">ATCC 30864</strain>
    </source>
</reference>
<dbReference type="EMBL" id="KE346375">
    <property type="protein sequence ID" value="KJE97777.1"/>
    <property type="molecule type" value="Genomic_DNA"/>
</dbReference>
<keyword evidence="6" id="KW-0560">Oxidoreductase</keyword>
<comment type="similarity">
    <text evidence="2">Belongs to the TPA1 family.</text>
</comment>
<evidence type="ECO:0000256" key="9">
    <source>
        <dbReference type="SAM" id="MobiDB-lite"/>
    </source>
</evidence>
<dbReference type="Proteomes" id="UP000008743">
    <property type="component" value="Unassembled WGS sequence"/>
</dbReference>
<dbReference type="AlphaFoldDB" id="A0A0D2W0M6"/>
<evidence type="ECO:0000259" key="10">
    <source>
        <dbReference type="PROSITE" id="PS51471"/>
    </source>
</evidence>
<dbReference type="eggNOG" id="KOG3844">
    <property type="taxonomic scope" value="Eukaryota"/>
</dbReference>
<dbReference type="PANTHER" id="PTHR12117:SF0">
    <property type="entry name" value="PROLYL 3-HYDROXYLASE OGFOD1"/>
    <property type="match status" value="1"/>
</dbReference>
<evidence type="ECO:0000256" key="8">
    <source>
        <dbReference type="ARBA" id="ARBA00047444"/>
    </source>
</evidence>
<dbReference type="GO" id="GO:0005506">
    <property type="term" value="F:iron ion binding"/>
    <property type="evidence" value="ECO:0007669"/>
    <property type="project" value="InterPro"/>
</dbReference>
<dbReference type="GO" id="GO:0031418">
    <property type="term" value="F:L-ascorbic acid binding"/>
    <property type="evidence" value="ECO:0007669"/>
    <property type="project" value="UniProtKB-KW"/>
</dbReference>
<evidence type="ECO:0000256" key="4">
    <source>
        <dbReference type="ARBA" id="ARBA00022896"/>
    </source>
</evidence>
<keyword evidence="7" id="KW-0408">Iron</keyword>
<accession>A0A0D2W0M6</accession>
<dbReference type="InterPro" id="IPR019601">
    <property type="entry name" value="Oxoglutarate/Fe-dep_Oase_C"/>
</dbReference>
<dbReference type="FunCoup" id="A0A0D2W0M6">
    <property type="interactions" value="301"/>
</dbReference>
<keyword evidence="12" id="KW-1185">Reference proteome</keyword>
<evidence type="ECO:0000256" key="6">
    <source>
        <dbReference type="ARBA" id="ARBA00023002"/>
    </source>
</evidence>
<dbReference type="GO" id="GO:0031543">
    <property type="term" value="F:peptidyl-proline dioxygenase activity"/>
    <property type="evidence" value="ECO:0007669"/>
    <property type="project" value="UniProtKB-ARBA"/>
</dbReference>
<dbReference type="InterPro" id="IPR005123">
    <property type="entry name" value="Oxoglu/Fe-dep_dioxygenase_dom"/>
</dbReference>
<dbReference type="GO" id="GO:0005737">
    <property type="term" value="C:cytoplasm"/>
    <property type="evidence" value="ECO:0007669"/>
    <property type="project" value="TreeGrafter"/>
</dbReference>
<organism evidence="11 12">
    <name type="scientific">Capsaspora owczarzaki (strain ATCC 30864)</name>
    <dbReference type="NCBI Taxonomy" id="595528"/>
    <lineage>
        <taxon>Eukaryota</taxon>
        <taxon>Filasterea</taxon>
        <taxon>Capsaspora</taxon>
    </lineage>
</organism>
<dbReference type="InParanoid" id="A0A0D2W0M6"/>
<feature type="compositionally biased region" description="Acidic residues" evidence="9">
    <location>
        <begin position="29"/>
        <end position="38"/>
    </location>
</feature>
<proteinExistence type="inferred from homology"/>
<evidence type="ECO:0000256" key="7">
    <source>
        <dbReference type="ARBA" id="ARBA00023004"/>
    </source>
</evidence>
<dbReference type="PhylomeDB" id="A0A0D2W0M6"/>
<feature type="domain" description="Fe2OG dioxygenase" evidence="10">
    <location>
        <begin position="229"/>
        <end position="334"/>
    </location>
</feature>
<keyword evidence="3" id="KW-0479">Metal-binding</keyword>
<evidence type="ECO:0000313" key="11">
    <source>
        <dbReference type="EMBL" id="KJE97777.1"/>
    </source>
</evidence>
<evidence type="ECO:0000256" key="2">
    <source>
        <dbReference type="ARBA" id="ARBA00007443"/>
    </source>
</evidence>
<dbReference type="PROSITE" id="PS51471">
    <property type="entry name" value="FE2OG_OXY"/>
    <property type="match status" value="1"/>
</dbReference>
<gene>
    <name evidence="11" type="ORF">CAOG_007878</name>
</gene>
<evidence type="ECO:0000256" key="1">
    <source>
        <dbReference type="ARBA" id="ARBA00001961"/>
    </source>
</evidence>
<dbReference type="PANTHER" id="PTHR12117">
    <property type="entry name" value="HISTONE ACETYLTRANSFERASE COMPLEX"/>
    <property type="match status" value="1"/>
</dbReference>
<dbReference type="Pfam" id="PF13661">
    <property type="entry name" value="2OG-FeII_Oxy_4"/>
    <property type="match status" value="1"/>
</dbReference>
<dbReference type="Pfam" id="PF10637">
    <property type="entry name" value="Ofd1_CTDD"/>
    <property type="match status" value="1"/>
</dbReference>
<dbReference type="Gene3D" id="2.60.120.620">
    <property type="entry name" value="q2cbj1_9rhob like domain"/>
    <property type="match status" value="2"/>
</dbReference>
<feature type="region of interest" description="Disordered" evidence="9">
    <location>
        <begin position="1"/>
        <end position="54"/>
    </location>
</feature>
<dbReference type="GO" id="GO:0006449">
    <property type="term" value="P:regulation of translational termination"/>
    <property type="evidence" value="ECO:0007669"/>
    <property type="project" value="TreeGrafter"/>
</dbReference>
<keyword evidence="5" id="KW-0223">Dioxygenase</keyword>
<dbReference type="SMART" id="SM00702">
    <property type="entry name" value="P4Hc"/>
    <property type="match status" value="1"/>
</dbReference>
<dbReference type="InterPro" id="IPR051842">
    <property type="entry name" value="uS12_prolyl_hydroxylase"/>
</dbReference>
<dbReference type="STRING" id="595528.A0A0D2W0M6"/>
<keyword evidence="4" id="KW-0847">Vitamin C</keyword>